<keyword evidence="2 4" id="KW-0479">Metal-binding</keyword>
<dbReference type="RefSeq" id="WP_315340231.1">
    <property type="nucleotide sequence ID" value="NZ_JAVDZE010000001.1"/>
</dbReference>
<accession>A0AAE4NUC5</accession>
<dbReference type="NCBIfam" id="TIGR00087">
    <property type="entry name" value="surE"/>
    <property type="match status" value="1"/>
</dbReference>
<dbReference type="InterPro" id="IPR036523">
    <property type="entry name" value="SurE-like_sf"/>
</dbReference>
<dbReference type="AlphaFoldDB" id="A0AAE4NUC5"/>
<evidence type="ECO:0000259" key="5">
    <source>
        <dbReference type="Pfam" id="PF01975"/>
    </source>
</evidence>
<feature type="binding site" evidence="4">
    <location>
        <position position="93"/>
    </location>
    <ligand>
        <name>a divalent metal cation</name>
        <dbReference type="ChEBI" id="CHEBI:60240"/>
    </ligand>
</feature>
<dbReference type="Proteomes" id="UP001245683">
    <property type="component" value="Unassembled WGS sequence"/>
</dbReference>
<sequence>MRILLTNDDGINSSGIRAAVKALNELGEVYVVAPLFQRSASGRAMTLHRPIRVKRVEIPGAKAAYGVDGTPTDSVIFAIARFGNFDLAVSGINLGENLSTEITVSGTASAAIEAATHGIPSIAISLEVDRKKTLGEGEGIDFSASAYFLKKIARAILENGLPEGVDMLNINVPGDATPQTPLAITRLARKRYCPTVEERIDPRGHPYYWIVGRQKTEFEPGTDAYALKVERKVSVTPINIDLTARVGLEEVKKVLRGFDSPGSSAGFYRKLDKDTEPQ</sequence>
<keyword evidence="7" id="KW-1185">Reference proteome</keyword>
<keyword evidence="4" id="KW-0547">Nucleotide-binding</keyword>
<dbReference type="GO" id="GO:0008253">
    <property type="term" value="F:5'-nucleotidase activity"/>
    <property type="evidence" value="ECO:0007669"/>
    <property type="project" value="UniProtKB-UniRule"/>
</dbReference>
<evidence type="ECO:0000256" key="2">
    <source>
        <dbReference type="ARBA" id="ARBA00022723"/>
    </source>
</evidence>
<comment type="similarity">
    <text evidence="1 4">Belongs to the SurE nucleotidase family.</text>
</comment>
<organism evidence="6 7">
    <name type="scientific">Thermococcus waiotapuensis</name>
    <dbReference type="NCBI Taxonomy" id="90909"/>
    <lineage>
        <taxon>Archaea</taxon>
        <taxon>Methanobacteriati</taxon>
        <taxon>Methanobacteriota</taxon>
        <taxon>Thermococci</taxon>
        <taxon>Thermococcales</taxon>
        <taxon>Thermococcaceae</taxon>
        <taxon>Thermococcus</taxon>
    </lineage>
</organism>
<comment type="caution">
    <text evidence="6">The sequence shown here is derived from an EMBL/GenBank/DDBJ whole genome shotgun (WGS) entry which is preliminary data.</text>
</comment>
<dbReference type="GO" id="GO:0005737">
    <property type="term" value="C:cytoplasm"/>
    <property type="evidence" value="ECO:0007669"/>
    <property type="project" value="UniProtKB-SubCell"/>
</dbReference>
<dbReference type="PANTHER" id="PTHR30457">
    <property type="entry name" value="5'-NUCLEOTIDASE SURE"/>
    <property type="match status" value="1"/>
</dbReference>
<dbReference type="EMBL" id="JAVDZE010000001">
    <property type="protein sequence ID" value="MDV3103482.1"/>
    <property type="molecule type" value="Genomic_DNA"/>
</dbReference>
<keyword evidence="3 4" id="KW-0378">Hydrolase</keyword>
<comment type="cofactor">
    <cofactor evidence="4">
        <name>a divalent metal cation</name>
        <dbReference type="ChEBI" id="CHEBI:60240"/>
    </cofactor>
    <text evidence="4">Binds 1 divalent metal cation per subunit.</text>
</comment>
<proteinExistence type="inferred from homology"/>
<comment type="subcellular location">
    <subcellularLocation>
        <location evidence="4">Cytoplasm</location>
    </subcellularLocation>
</comment>
<dbReference type="GO" id="GO:0046872">
    <property type="term" value="F:metal ion binding"/>
    <property type="evidence" value="ECO:0007669"/>
    <property type="project" value="UniProtKB-UniRule"/>
</dbReference>
<dbReference type="PANTHER" id="PTHR30457:SF0">
    <property type="entry name" value="PHOSPHATASE, PUTATIVE (AFU_ORTHOLOGUE AFUA_4G01070)-RELATED"/>
    <property type="match status" value="1"/>
</dbReference>
<dbReference type="HAMAP" id="MF_00060">
    <property type="entry name" value="SurE"/>
    <property type="match status" value="1"/>
</dbReference>
<evidence type="ECO:0000256" key="1">
    <source>
        <dbReference type="ARBA" id="ARBA00011062"/>
    </source>
</evidence>
<comment type="function">
    <text evidence="4">Nucleotidase that shows phosphatase activity on nucleoside 5'-monophosphates.</text>
</comment>
<dbReference type="NCBIfam" id="NF001491">
    <property type="entry name" value="PRK00346.2-1"/>
    <property type="match status" value="1"/>
</dbReference>
<dbReference type="Pfam" id="PF01975">
    <property type="entry name" value="SurE"/>
    <property type="match status" value="1"/>
</dbReference>
<protein>
    <recommendedName>
        <fullName evidence="4">5'-nucleotidase SurE</fullName>
        <ecNumber evidence="4">3.1.3.5</ecNumber>
    </recommendedName>
    <alternativeName>
        <fullName evidence="4">Nucleoside 5'-monophosphate phosphohydrolase</fullName>
    </alternativeName>
</protein>
<dbReference type="GO" id="GO:0000166">
    <property type="term" value="F:nucleotide binding"/>
    <property type="evidence" value="ECO:0007669"/>
    <property type="project" value="UniProtKB-KW"/>
</dbReference>
<dbReference type="SUPFAM" id="SSF64167">
    <property type="entry name" value="SurE-like"/>
    <property type="match status" value="1"/>
</dbReference>
<feature type="binding site" evidence="4">
    <location>
        <position position="8"/>
    </location>
    <ligand>
        <name>a divalent metal cation</name>
        <dbReference type="ChEBI" id="CHEBI:60240"/>
    </ligand>
</feature>
<evidence type="ECO:0000256" key="3">
    <source>
        <dbReference type="ARBA" id="ARBA00022801"/>
    </source>
</evidence>
<dbReference type="EC" id="3.1.3.5" evidence="4"/>
<evidence type="ECO:0000313" key="7">
    <source>
        <dbReference type="Proteomes" id="UP001245683"/>
    </source>
</evidence>
<dbReference type="Gene3D" id="3.40.1210.10">
    <property type="entry name" value="Survival protein SurE-like phosphatase/nucleotidase"/>
    <property type="match status" value="1"/>
</dbReference>
<evidence type="ECO:0000256" key="4">
    <source>
        <dbReference type="HAMAP-Rule" id="MF_00060"/>
    </source>
</evidence>
<keyword evidence="4" id="KW-0963">Cytoplasm</keyword>
<dbReference type="InterPro" id="IPR030048">
    <property type="entry name" value="SurE"/>
</dbReference>
<dbReference type="InterPro" id="IPR002828">
    <property type="entry name" value="SurE-like_Pase/nucleotidase"/>
</dbReference>
<feature type="binding site" evidence="4">
    <location>
        <position position="9"/>
    </location>
    <ligand>
        <name>a divalent metal cation</name>
        <dbReference type="ChEBI" id="CHEBI:60240"/>
    </ligand>
</feature>
<feature type="domain" description="Survival protein SurE-like phosphatase/nucleotidase" evidence="5">
    <location>
        <begin position="3"/>
        <end position="192"/>
    </location>
</feature>
<evidence type="ECO:0000313" key="6">
    <source>
        <dbReference type="EMBL" id="MDV3103482.1"/>
    </source>
</evidence>
<name>A0AAE4NUC5_9EURY</name>
<comment type="catalytic activity">
    <reaction evidence="4">
        <text>a ribonucleoside 5'-phosphate + H2O = a ribonucleoside + phosphate</text>
        <dbReference type="Rhea" id="RHEA:12484"/>
        <dbReference type="ChEBI" id="CHEBI:15377"/>
        <dbReference type="ChEBI" id="CHEBI:18254"/>
        <dbReference type="ChEBI" id="CHEBI:43474"/>
        <dbReference type="ChEBI" id="CHEBI:58043"/>
        <dbReference type="EC" id="3.1.3.5"/>
    </reaction>
</comment>
<gene>
    <name evidence="4 6" type="primary">surE</name>
    <name evidence="6" type="ORF">RBI02_02820</name>
</gene>
<feature type="binding site" evidence="4">
    <location>
        <position position="39"/>
    </location>
    <ligand>
        <name>a divalent metal cation</name>
        <dbReference type="ChEBI" id="CHEBI:60240"/>
    </ligand>
</feature>
<reference evidence="6 7" key="1">
    <citation type="submission" date="2023-08" db="EMBL/GenBank/DDBJ databases">
        <title>Draft genome sequence of Thermococcus waiotapuensis WT1T, a thermophilic sulphur-dependent archaeon from order Thermococcales.</title>
        <authorList>
            <person name="Manners S.H."/>
            <person name="Carere C.R."/>
            <person name="Dhami M.K."/>
            <person name="Dobson R.C.J."/>
            <person name="Stott M.B."/>
        </authorList>
    </citation>
    <scope>NUCLEOTIDE SEQUENCE [LARGE SCALE GENOMIC DNA]</scope>
    <source>
        <strain evidence="6 7">WT1</strain>
    </source>
</reference>